<name>A0A838L4A5_9SPHN</name>
<dbReference type="InterPro" id="IPR038488">
    <property type="entry name" value="Integrase_DNA-bd_sf"/>
</dbReference>
<dbReference type="InterPro" id="IPR011010">
    <property type="entry name" value="DNA_brk_join_enz"/>
</dbReference>
<evidence type="ECO:0000313" key="8">
    <source>
        <dbReference type="Proteomes" id="UP000570166"/>
    </source>
</evidence>
<dbReference type="GO" id="GO:0006310">
    <property type="term" value="P:DNA recombination"/>
    <property type="evidence" value="ECO:0007669"/>
    <property type="project" value="UniProtKB-KW"/>
</dbReference>
<dbReference type="Proteomes" id="UP000570166">
    <property type="component" value="Unassembled WGS sequence"/>
</dbReference>
<dbReference type="Gene3D" id="1.10.443.10">
    <property type="entry name" value="Intergrase catalytic core"/>
    <property type="match status" value="1"/>
</dbReference>
<keyword evidence="3" id="KW-0238">DNA-binding</keyword>
<evidence type="ECO:0000259" key="6">
    <source>
        <dbReference type="PROSITE" id="PS51898"/>
    </source>
</evidence>
<feature type="domain" description="Tyr recombinase" evidence="6">
    <location>
        <begin position="203"/>
        <end position="397"/>
    </location>
</feature>
<dbReference type="InterPro" id="IPR025166">
    <property type="entry name" value="Integrase_DNA_bind_dom"/>
</dbReference>
<dbReference type="Gene3D" id="3.30.160.390">
    <property type="entry name" value="Integrase, DNA-binding domain"/>
    <property type="match status" value="1"/>
</dbReference>
<evidence type="ECO:0000256" key="4">
    <source>
        <dbReference type="ARBA" id="ARBA00023172"/>
    </source>
</evidence>
<accession>A0A838L4A5</accession>
<dbReference type="Gene3D" id="1.10.150.130">
    <property type="match status" value="1"/>
</dbReference>
<dbReference type="GO" id="GO:0015074">
    <property type="term" value="P:DNA integration"/>
    <property type="evidence" value="ECO:0007669"/>
    <property type="project" value="UniProtKB-KW"/>
</dbReference>
<dbReference type="Pfam" id="PF13356">
    <property type="entry name" value="Arm-DNA-bind_3"/>
    <property type="match status" value="1"/>
</dbReference>
<dbReference type="Pfam" id="PF00589">
    <property type="entry name" value="Phage_integrase"/>
    <property type="match status" value="1"/>
</dbReference>
<keyword evidence="8" id="KW-1185">Reference proteome</keyword>
<evidence type="ECO:0000256" key="1">
    <source>
        <dbReference type="ARBA" id="ARBA00008857"/>
    </source>
</evidence>
<dbReference type="PROSITE" id="PS51898">
    <property type="entry name" value="TYR_RECOMBINASE"/>
    <property type="match status" value="1"/>
</dbReference>
<comment type="caution">
    <text evidence="7">The sequence shown here is derived from an EMBL/GenBank/DDBJ whole genome shotgun (WGS) entry which is preliminary data.</text>
</comment>
<dbReference type="PANTHER" id="PTHR30629">
    <property type="entry name" value="PROPHAGE INTEGRASE"/>
    <property type="match status" value="1"/>
</dbReference>
<dbReference type="InterPro" id="IPR002104">
    <property type="entry name" value="Integrase_catalytic"/>
</dbReference>
<evidence type="ECO:0000256" key="5">
    <source>
        <dbReference type="SAM" id="MobiDB-lite"/>
    </source>
</evidence>
<dbReference type="InterPro" id="IPR010998">
    <property type="entry name" value="Integrase_recombinase_N"/>
</dbReference>
<dbReference type="RefSeq" id="WP_160365827.1">
    <property type="nucleotide sequence ID" value="NZ_JACEIB010000006.1"/>
</dbReference>
<dbReference type="GO" id="GO:0003677">
    <property type="term" value="F:DNA binding"/>
    <property type="evidence" value="ECO:0007669"/>
    <property type="project" value="UniProtKB-KW"/>
</dbReference>
<dbReference type="InterPro" id="IPR050808">
    <property type="entry name" value="Phage_Integrase"/>
</dbReference>
<keyword evidence="4" id="KW-0233">DNA recombination</keyword>
<dbReference type="EMBL" id="JACEIB010000006">
    <property type="protein sequence ID" value="MBA2934333.1"/>
    <property type="molecule type" value="Genomic_DNA"/>
</dbReference>
<evidence type="ECO:0000256" key="2">
    <source>
        <dbReference type="ARBA" id="ARBA00022908"/>
    </source>
</evidence>
<feature type="compositionally biased region" description="Basic and acidic residues" evidence="5">
    <location>
        <begin position="78"/>
        <end position="96"/>
    </location>
</feature>
<protein>
    <submittedName>
        <fullName evidence="7">Integrase family protein</fullName>
    </submittedName>
</protein>
<comment type="similarity">
    <text evidence="1">Belongs to the 'phage' integrase family.</text>
</comment>
<dbReference type="SUPFAM" id="SSF56349">
    <property type="entry name" value="DNA breaking-rejoining enzymes"/>
    <property type="match status" value="1"/>
</dbReference>
<feature type="region of interest" description="Disordered" evidence="5">
    <location>
        <begin position="77"/>
        <end position="96"/>
    </location>
</feature>
<dbReference type="InterPro" id="IPR013762">
    <property type="entry name" value="Integrase-like_cat_sf"/>
</dbReference>
<dbReference type="AlphaFoldDB" id="A0A838L4A5"/>
<organism evidence="7 8">
    <name type="scientific">Sphingomonas chungangi</name>
    <dbReference type="NCBI Taxonomy" id="2683589"/>
    <lineage>
        <taxon>Bacteria</taxon>
        <taxon>Pseudomonadati</taxon>
        <taxon>Pseudomonadota</taxon>
        <taxon>Alphaproteobacteria</taxon>
        <taxon>Sphingomonadales</taxon>
        <taxon>Sphingomonadaceae</taxon>
        <taxon>Sphingomonas</taxon>
    </lineage>
</organism>
<gene>
    <name evidence="7" type="ORF">HZF05_09505</name>
</gene>
<keyword evidence="2" id="KW-0229">DNA integration</keyword>
<reference evidence="7 8" key="1">
    <citation type="submission" date="2020-07" db="EMBL/GenBank/DDBJ databases">
        <authorList>
            <person name="Sun Q."/>
        </authorList>
    </citation>
    <scope>NUCLEOTIDE SEQUENCE [LARGE SCALE GENOMIC DNA]</scope>
    <source>
        <strain evidence="7 8">CGMCC 1.13654</strain>
    </source>
</reference>
<dbReference type="PANTHER" id="PTHR30629:SF2">
    <property type="entry name" value="PROPHAGE INTEGRASE INTS-RELATED"/>
    <property type="match status" value="1"/>
</dbReference>
<sequence length="418" mass="49427">MTLNDLRVEGLQSGVRRRTIADRECDHLFLIVHPSDRKTWLWRGRIDGRPEKMTLGIFPYCDTKTARAKARNITAERAAGRNEVAEQRRAKQRERQSRTMTCDRAFELYIENYCRAWNKTWPEKKRIYDREVSPRIGSMPISEVEFEHLIPILSQKAVTAPIQSNRIRCHLIHWFQWCTRHGRHLIHLEANVARDLPRFGRARSRKRVLNDYELSLLMKVLNDSTSLYAEPVKFILHTGCRRAEAFEMRWDELRELEPEGNWILPAERSKNQRELVLPLPAIMVEMLKDRRVARGDSQLVWPTMGRSGKGMSGFSKAVRSFQSAMRELAAEDGSEIDHWVLHDLRRTFITRMHGIRDQYKRRFPRDTIFSVTNHKLSGMPGIYNRYDYYEDKREALEAWAKFLENLKVRECRQLSLFT</sequence>
<proteinExistence type="inferred from homology"/>
<evidence type="ECO:0000313" key="7">
    <source>
        <dbReference type="EMBL" id="MBA2934333.1"/>
    </source>
</evidence>
<evidence type="ECO:0000256" key="3">
    <source>
        <dbReference type="ARBA" id="ARBA00023125"/>
    </source>
</evidence>